<evidence type="ECO:0000313" key="2">
    <source>
        <dbReference type="EMBL" id="JAA60859.1"/>
    </source>
</evidence>
<keyword evidence="1" id="KW-0732">Signal</keyword>
<feature type="signal peptide" evidence="1">
    <location>
        <begin position="1"/>
        <end position="21"/>
    </location>
</feature>
<accession>L7MCD6</accession>
<reference evidence="2" key="1">
    <citation type="submission" date="2012-11" db="EMBL/GenBank/DDBJ databases">
        <authorList>
            <person name="Lucero-Rivera Y.E."/>
            <person name="Tovar-Ramirez D."/>
        </authorList>
    </citation>
    <scope>NUCLEOTIDE SEQUENCE</scope>
    <source>
        <tissue evidence="2">Salivary gland</tissue>
    </source>
</reference>
<organism evidence="2">
    <name type="scientific">Rhipicephalus pulchellus</name>
    <name type="common">Yellow backed tick</name>
    <name type="synonym">Dermacentor pulchellus</name>
    <dbReference type="NCBI Taxonomy" id="72859"/>
    <lineage>
        <taxon>Eukaryota</taxon>
        <taxon>Metazoa</taxon>
        <taxon>Ecdysozoa</taxon>
        <taxon>Arthropoda</taxon>
        <taxon>Chelicerata</taxon>
        <taxon>Arachnida</taxon>
        <taxon>Acari</taxon>
        <taxon>Parasitiformes</taxon>
        <taxon>Ixodida</taxon>
        <taxon>Ixodoidea</taxon>
        <taxon>Ixodidae</taxon>
        <taxon>Rhipicephalinae</taxon>
        <taxon>Rhipicephalus</taxon>
        <taxon>Rhipicephalus</taxon>
    </lineage>
</organism>
<evidence type="ECO:0000256" key="1">
    <source>
        <dbReference type="SAM" id="SignalP"/>
    </source>
</evidence>
<protein>
    <submittedName>
        <fullName evidence="2">Putative secreted peptide</fullName>
    </submittedName>
</protein>
<feature type="chain" id="PRO_5003981645" evidence="1">
    <location>
        <begin position="22"/>
        <end position="100"/>
    </location>
</feature>
<reference evidence="2" key="2">
    <citation type="journal article" date="2015" name="J. Proteomics">
        <title>Sexual differences in the sialomes of the zebra tick, Rhipicephalus pulchellus.</title>
        <authorList>
            <person name="Tan A.W."/>
            <person name="Francischetti I.M."/>
            <person name="Slovak M."/>
            <person name="Kini R.M."/>
            <person name="Ribeiro J.M."/>
        </authorList>
    </citation>
    <scope>NUCLEOTIDE SEQUENCE</scope>
    <source>
        <tissue evidence="2">Salivary gland</tissue>
    </source>
</reference>
<dbReference type="EMBL" id="GACK01004175">
    <property type="protein sequence ID" value="JAA60859.1"/>
    <property type="molecule type" value="mRNA"/>
</dbReference>
<dbReference type="AlphaFoldDB" id="L7MCD6"/>
<proteinExistence type="evidence at transcript level"/>
<sequence length="100" mass="10627">MAMVAAGLAILLVCFVARTNSQEANAPSTCPPPDPMCDCKPTRDEISGCLLCMCHEGVPPAACPQVRCPIQEDNQCFVEIRDGCSVCNCTQANVQTATHN</sequence>
<name>L7MCD6_RHIPC</name>